<dbReference type="EMBL" id="JACGCM010001605">
    <property type="protein sequence ID" value="KAF6152830.1"/>
    <property type="molecule type" value="Genomic_DNA"/>
</dbReference>
<evidence type="ECO:0000313" key="1">
    <source>
        <dbReference type="EMBL" id="KAF6152830.1"/>
    </source>
</evidence>
<gene>
    <name evidence="1" type="ORF">GIB67_021003</name>
</gene>
<sequence length="185" mass="20616">MSDCTACKKRTKSQLRESATVSELFNLEPSNHTLHTNTLNVGINRVPMHTESPMSQALDSVTETQVSAPVTTVNDTFREQPNHTTKAPNLQNQTMRTNSNFPSSIFEIGESSTARENVASTDHRRYNLPSTDEIVVILPGDGSKISSVRDINVYLKAEQDLMRISKCYLSYLPLHYVLLFPTEGG</sequence>
<reference evidence="1 2" key="1">
    <citation type="journal article" date="2020" name="IScience">
        <title>Genome Sequencing of the Endangered Kingdonia uniflora (Circaeasteraceae, Ranunculales) Reveals Potential Mechanisms of Evolutionary Specialization.</title>
        <authorList>
            <person name="Sun Y."/>
            <person name="Deng T."/>
            <person name="Zhang A."/>
            <person name="Moore M.J."/>
            <person name="Landis J.B."/>
            <person name="Lin N."/>
            <person name="Zhang H."/>
            <person name="Zhang X."/>
            <person name="Huang J."/>
            <person name="Zhang X."/>
            <person name="Sun H."/>
            <person name="Wang H."/>
        </authorList>
    </citation>
    <scope>NUCLEOTIDE SEQUENCE [LARGE SCALE GENOMIC DNA]</scope>
    <source>
        <strain evidence="1">TB1705</strain>
        <tissue evidence="1">Leaf</tissue>
    </source>
</reference>
<accession>A0A7J7MDG1</accession>
<name>A0A7J7MDG1_9MAGN</name>
<comment type="caution">
    <text evidence="1">The sequence shown here is derived from an EMBL/GenBank/DDBJ whole genome shotgun (WGS) entry which is preliminary data.</text>
</comment>
<dbReference type="AlphaFoldDB" id="A0A7J7MDG1"/>
<dbReference type="Proteomes" id="UP000541444">
    <property type="component" value="Unassembled WGS sequence"/>
</dbReference>
<proteinExistence type="predicted"/>
<organism evidence="1 2">
    <name type="scientific">Kingdonia uniflora</name>
    <dbReference type="NCBI Taxonomy" id="39325"/>
    <lineage>
        <taxon>Eukaryota</taxon>
        <taxon>Viridiplantae</taxon>
        <taxon>Streptophyta</taxon>
        <taxon>Embryophyta</taxon>
        <taxon>Tracheophyta</taxon>
        <taxon>Spermatophyta</taxon>
        <taxon>Magnoliopsida</taxon>
        <taxon>Ranunculales</taxon>
        <taxon>Circaeasteraceae</taxon>
        <taxon>Kingdonia</taxon>
    </lineage>
</organism>
<protein>
    <submittedName>
        <fullName evidence="1">Uncharacterized protein</fullName>
    </submittedName>
</protein>
<evidence type="ECO:0000313" key="2">
    <source>
        <dbReference type="Proteomes" id="UP000541444"/>
    </source>
</evidence>
<dbReference type="OrthoDB" id="1928976at2759"/>
<keyword evidence="2" id="KW-1185">Reference proteome</keyword>